<comment type="caution">
    <text evidence="4">The sequence shown here is derived from an EMBL/GenBank/DDBJ whole genome shotgun (WGS) entry which is preliminary data.</text>
</comment>
<reference evidence="4 5" key="1">
    <citation type="submission" date="2023-08" db="EMBL/GenBank/DDBJ databases">
        <title>Whole-genome sequencing of halo(alkali)philic microorganisms from hypersaline lakes.</title>
        <authorList>
            <person name="Sorokin D.Y."/>
            <person name="Abbas B."/>
            <person name="Merkel A.Y."/>
        </authorList>
    </citation>
    <scope>NUCLEOTIDE SEQUENCE [LARGE SCALE GENOMIC DNA]</scope>
    <source>
        <strain evidence="4 5">AB-CW4</strain>
    </source>
</reference>
<evidence type="ECO:0000256" key="2">
    <source>
        <dbReference type="ARBA" id="ARBA00023180"/>
    </source>
</evidence>
<dbReference type="RefSeq" id="WP_306728632.1">
    <property type="nucleotide sequence ID" value="NZ_JAVDDT010000006.1"/>
</dbReference>
<dbReference type="SUPFAM" id="SSF52540">
    <property type="entry name" value="P-loop containing nucleoside triphosphate hydrolases"/>
    <property type="match status" value="1"/>
</dbReference>
<dbReference type="Proteomes" id="UP001239019">
    <property type="component" value="Unassembled WGS sequence"/>
</dbReference>
<keyword evidence="5" id="KW-1185">Reference proteome</keyword>
<dbReference type="Pfam" id="PF00685">
    <property type="entry name" value="Sulfotransfer_1"/>
    <property type="match status" value="1"/>
</dbReference>
<dbReference type="EC" id="2.8.2.-" evidence="4"/>
<dbReference type="InterPro" id="IPR000863">
    <property type="entry name" value="Sulfotransferase_dom"/>
</dbReference>
<evidence type="ECO:0000313" key="4">
    <source>
        <dbReference type="EMBL" id="MDQ2070132.1"/>
    </source>
</evidence>
<dbReference type="Gene3D" id="3.40.50.300">
    <property type="entry name" value="P-loop containing nucleotide triphosphate hydrolases"/>
    <property type="match status" value="1"/>
</dbReference>
<sequence>MRNVFLIGAMKCGTNTLYKALAKHAHVATPKKKELDYFLEPHNRKPYADLFEIGPDTRVCLDGTTQYSKYPGFKHIPQTLFDFNPDSRIIYMMRDPVERLESNVAHAIARKENITVDDWRGSGKLGNMLSYSRYFTQIAPYIQLFGQSRVFLGIFEEFINDQPAFIERVCDFLDLDKGRLEIEEVHANPRRKDAGADSLSFSRDDDRRFARELKVDIDCLERHLGIDASRWWKRYQEALSHE</sequence>
<dbReference type="PANTHER" id="PTHR10605:SF56">
    <property type="entry name" value="BIFUNCTIONAL HEPARAN SULFATE N-DEACETYLASE_N-SULFOTRANSFERASE"/>
    <property type="match status" value="1"/>
</dbReference>
<dbReference type="EMBL" id="JAVDDT010000006">
    <property type="protein sequence ID" value="MDQ2070132.1"/>
    <property type="molecule type" value="Genomic_DNA"/>
</dbReference>
<name>A0ABU0W7X4_9GAMM</name>
<dbReference type="InterPro" id="IPR037359">
    <property type="entry name" value="NST/OST"/>
</dbReference>
<gene>
    <name evidence="4" type="ORF">RBH19_09610</name>
</gene>
<proteinExistence type="predicted"/>
<dbReference type="GO" id="GO:0016740">
    <property type="term" value="F:transferase activity"/>
    <property type="evidence" value="ECO:0007669"/>
    <property type="project" value="UniProtKB-KW"/>
</dbReference>
<protein>
    <submittedName>
        <fullName evidence="4">Sulfotransferase</fullName>
        <ecNumber evidence="4">2.8.2.-</ecNumber>
    </submittedName>
</protein>
<dbReference type="InterPro" id="IPR027417">
    <property type="entry name" value="P-loop_NTPase"/>
</dbReference>
<organism evidence="4 5">
    <name type="scientific">Natronospira bacteriovora</name>
    <dbReference type="NCBI Taxonomy" id="3069753"/>
    <lineage>
        <taxon>Bacteria</taxon>
        <taxon>Pseudomonadati</taxon>
        <taxon>Pseudomonadota</taxon>
        <taxon>Gammaproteobacteria</taxon>
        <taxon>Natronospirales</taxon>
        <taxon>Natronospiraceae</taxon>
        <taxon>Natronospira</taxon>
    </lineage>
</organism>
<dbReference type="PANTHER" id="PTHR10605">
    <property type="entry name" value="HEPARAN SULFATE SULFOTRANSFERASE"/>
    <property type="match status" value="1"/>
</dbReference>
<keyword evidence="1 4" id="KW-0808">Transferase</keyword>
<keyword evidence="2" id="KW-0325">Glycoprotein</keyword>
<evidence type="ECO:0000259" key="3">
    <source>
        <dbReference type="Pfam" id="PF00685"/>
    </source>
</evidence>
<accession>A0ABU0W7X4</accession>
<evidence type="ECO:0000313" key="5">
    <source>
        <dbReference type="Proteomes" id="UP001239019"/>
    </source>
</evidence>
<feature type="domain" description="Sulfotransferase" evidence="3">
    <location>
        <begin position="3"/>
        <end position="180"/>
    </location>
</feature>
<evidence type="ECO:0000256" key="1">
    <source>
        <dbReference type="ARBA" id="ARBA00022679"/>
    </source>
</evidence>